<feature type="binding site" evidence="11">
    <location>
        <begin position="24"/>
        <end position="27"/>
    </location>
    <ligand>
        <name>NADP(+)</name>
        <dbReference type="ChEBI" id="CHEBI:58349"/>
    </ligand>
</feature>
<organism evidence="15 16">
    <name type="scientific">Methanobrevibacter cuticularis</name>
    <dbReference type="NCBI Taxonomy" id="47311"/>
    <lineage>
        <taxon>Archaea</taxon>
        <taxon>Methanobacteriati</taxon>
        <taxon>Methanobacteriota</taxon>
        <taxon>Methanomada group</taxon>
        <taxon>Methanobacteria</taxon>
        <taxon>Methanobacteriales</taxon>
        <taxon>Methanobacteriaceae</taxon>
        <taxon>Methanobrevibacter</taxon>
    </lineage>
</organism>
<evidence type="ECO:0000256" key="4">
    <source>
        <dbReference type="ARBA" id="ARBA00022605"/>
    </source>
</evidence>
<name>A0A166D2L4_9EURY</name>
<keyword evidence="7 11" id="KW-0560">Oxidoreductase</keyword>
<dbReference type="Pfam" id="PF01450">
    <property type="entry name" value="KARI_C"/>
    <property type="match status" value="1"/>
</dbReference>
<dbReference type="SUPFAM" id="SSF48179">
    <property type="entry name" value="6-phosphogluconate dehydrogenase C-terminal domain-like"/>
    <property type="match status" value="1"/>
</dbReference>
<evidence type="ECO:0000256" key="1">
    <source>
        <dbReference type="ARBA" id="ARBA00004864"/>
    </source>
</evidence>
<evidence type="ECO:0000256" key="7">
    <source>
        <dbReference type="ARBA" id="ARBA00023002"/>
    </source>
</evidence>
<dbReference type="PROSITE" id="PS51850">
    <property type="entry name" value="KARI_N"/>
    <property type="match status" value="1"/>
</dbReference>
<feature type="domain" description="KARI N-terminal Rossmann" evidence="13">
    <location>
        <begin position="1"/>
        <end position="181"/>
    </location>
</feature>
<keyword evidence="8 11" id="KW-0100">Branched-chain amino acid biosynthesis</keyword>
<dbReference type="RefSeq" id="WP_067260250.1">
    <property type="nucleotide sequence ID" value="NZ_LWMW01000128.1"/>
</dbReference>
<dbReference type="Gene3D" id="3.40.50.720">
    <property type="entry name" value="NAD(P)-binding Rossmann-like Domain"/>
    <property type="match status" value="1"/>
</dbReference>
<keyword evidence="5 11" id="KW-0479">Metal-binding</keyword>
<proteinExistence type="inferred from homology"/>
<evidence type="ECO:0000256" key="11">
    <source>
        <dbReference type="HAMAP-Rule" id="MF_00435"/>
    </source>
</evidence>
<comment type="catalytic activity">
    <reaction evidence="9">
        <text>(2R)-2,3-dihydroxy-3-methylbutanoate + NAD(+) = (2S)-2-acetolactate + NADH + H(+)</text>
        <dbReference type="Rhea" id="RHEA:30627"/>
        <dbReference type="ChEBI" id="CHEBI:15378"/>
        <dbReference type="ChEBI" id="CHEBI:49072"/>
        <dbReference type="ChEBI" id="CHEBI:57540"/>
        <dbReference type="ChEBI" id="CHEBI:57945"/>
        <dbReference type="ChEBI" id="CHEBI:58476"/>
        <dbReference type="EC" id="1.1.1.383"/>
    </reaction>
</comment>
<comment type="cofactor">
    <cofactor evidence="11">
        <name>Mg(2+)</name>
        <dbReference type="ChEBI" id="CHEBI:18420"/>
    </cofactor>
    <text evidence="11">Binds 2 magnesium ions per subunit.</text>
</comment>
<evidence type="ECO:0000259" key="14">
    <source>
        <dbReference type="PROSITE" id="PS51851"/>
    </source>
</evidence>
<keyword evidence="16" id="KW-1185">Reference proteome</keyword>
<dbReference type="PANTHER" id="PTHR21371:SF1">
    <property type="entry name" value="KETOL-ACID REDUCTOISOMERASE, MITOCHONDRIAL"/>
    <property type="match status" value="1"/>
</dbReference>
<evidence type="ECO:0000256" key="10">
    <source>
        <dbReference type="ARBA" id="ARBA00052344"/>
    </source>
</evidence>
<dbReference type="PANTHER" id="PTHR21371">
    <property type="entry name" value="KETOL-ACID REDUCTOISOMERASE, MITOCHONDRIAL"/>
    <property type="match status" value="1"/>
</dbReference>
<dbReference type="InterPro" id="IPR014359">
    <property type="entry name" value="KARI_prok"/>
</dbReference>
<dbReference type="Gene3D" id="6.10.240.10">
    <property type="match status" value="1"/>
</dbReference>
<dbReference type="UniPathway" id="UPA00049">
    <property type="reaction ID" value="UER00060"/>
</dbReference>
<dbReference type="EMBL" id="LWMW01000128">
    <property type="protein sequence ID" value="KZX15144.1"/>
    <property type="molecule type" value="Genomic_DNA"/>
</dbReference>
<dbReference type="InterPro" id="IPR008927">
    <property type="entry name" value="6-PGluconate_DH-like_C_sf"/>
</dbReference>
<evidence type="ECO:0000256" key="8">
    <source>
        <dbReference type="ARBA" id="ARBA00023304"/>
    </source>
</evidence>
<dbReference type="NCBIfam" id="NF009940">
    <property type="entry name" value="PRK13403.1"/>
    <property type="match status" value="1"/>
</dbReference>
<dbReference type="InterPro" id="IPR036291">
    <property type="entry name" value="NAD(P)-bd_dom_sf"/>
</dbReference>
<dbReference type="PATRIC" id="fig|47311.3.peg.1849"/>
<dbReference type="InterPro" id="IPR013116">
    <property type="entry name" value="KARI_N"/>
</dbReference>
<dbReference type="SUPFAM" id="SSF51735">
    <property type="entry name" value="NAD(P)-binding Rossmann-fold domains"/>
    <property type="match status" value="1"/>
</dbReference>
<dbReference type="GO" id="GO:0050661">
    <property type="term" value="F:NADP binding"/>
    <property type="evidence" value="ECO:0007669"/>
    <property type="project" value="InterPro"/>
</dbReference>
<comment type="caution">
    <text evidence="15">The sequence shown here is derived from an EMBL/GenBank/DDBJ whole genome shotgun (WGS) entry which is preliminary data.</text>
</comment>
<dbReference type="AlphaFoldDB" id="A0A166D2L4"/>
<feature type="binding site" evidence="11 12">
    <location>
        <position position="190"/>
    </location>
    <ligand>
        <name>Mg(2+)</name>
        <dbReference type="ChEBI" id="CHEBI:18420"/>
        <label>2</label>
    </ligand>
</feature>
<comment type="similarity">
    <text evidence="3 11 12">Belongs to the ketol-acid reductoisomerase family.</text>
</comment>
<feature type="binding site" evidence="11 12">
    <location>
        <position position="251"/>
    </location>
    <ligand>
        <name>substrate</name>
    </ligand>
</feature>
<evidence type="ECO:0000313" key="16">
    <source>
        <dbReference type="Proteomes" id="UP000077275"/>
    </source>
</evidence>
<feature type="binding site" evidence="11 12">
    <location>
        <position position="230"/>
    </location>
    <ligand>
        <name>Mg(2+)</name>
        <dbReference type="ChEBI" id="CHEBI:18420"/>
        <label>2</label>
    </ligand>
</feature>
<feature type="binding site" evidence="11 12">
    <location>
        <position position="190"/>
    </location>
    <ligand>
        <name>Mg(2+)</name>
        <dbReference type="ChEBI" id="CHEBI:18420"/>
        <label>1</label>
    </ligand>
</feature>
<keyword evidence="6 11" id="KW-0460">Magnesium</keyword>
<keyword evidence="4 11" id="KW-0028">Amino-acid biosynthesis</keyword>
<evidence type="ECO:0000256" key="3">
    <source>
        <dbReference type="ARBA" id="ARBA00010318"/>
    </source>
</evidence>
<dbReference type="GO" id="GO:0009097">
    <property type="term" value="P:isoleucine biosynthetic process"/>
    <property type="evidence" value="ECO:0007669"/>
    <property type="project" value="UniProtKB-UniRule"/>
</dbReference>
<dbReference type="UniPathway" id="UPA00047">
    <property type="reaction ID" value="UER00056"/>
</dbReference>
<comment type="catalytic activity">
    <reaction evidence="11">
        <text>(2R,3R)-2,3-dihydroxy-3-methylpentanoate + NADP(+) = (S)-2-ethyl-2-hydroxy-3-oxobutanoate + NADPH + H(+)</text>
        <dbReference type="Rhea" id="RHEA:13493"/>
        <dbReference type="ChEBI" id="CHEBI:15378"/>
        <dbReference type="ChEBI" id="CHEBI:49256"/>
        <dbReference type="ChEBI" id="CHEBI:49258"/>
        <dbReference type="ChEBI" id="CHEBI:57783"/>
        <dbReference type="ChEBI" id="CHEBI:58349"/>
        <dbReference type="EC" id="1.1.1.86"/>
    </reaction>
</comment>
<feature type="binding site" evidence="11 12">
    <location>
        <position position="194"/>
    </location>
    <ligand>
        <name>Mg(2+)</name>
        <dbReference type="ChEBI" id="CHEBI:18420"/>
        <label>1</label>
    </ligand>
</feature>
<evidence type="ECO:0000259" key="13">
    <source>
        <dbReference type="PROSITE" id="PS51850"/>
    </source>
</evidence>
<evidence type="ECO:0000313" key="15">
    <source>
        <dbReference type="EMBL" id="KZX15144.1"/>
    </source>
</evidence>
<comment type="caution">
    <text evidence="11">Lacks conserved residue(s) required for the propagation of feature annotation.</text>
</comment>
<feature type="binding site" evidence="11">
    <location>
        <position position="47"/>
    </location>
    <ligand>
        <name>NADP(+)</name>
        <dbReference type="ChEBI" id="CHEBI:58349"/>
    </ligand>
</feature>
<dbReference type="NCBIfam" id="NF004017">
    <property type="entry name" value="PRK05479.1"/>
    <property type="match status" value="1"/>
</dbReference>
<dbReference type="FunFam" id="3.40.50.720:FF:000023">
    <property type="entry name" value="Ketol-acid reductoisomerase (NADP(+))"/>
    <property type="match status" value="1"/>
</dbReference>
<keyword evidence="11" id="KW-0521">NADP</keyword>
<comment type="function">
    <text evidence="11">Involved in the biosynthesis of branched-chain amino acids (BCAA). Catalyzes an alkyl-migration followed by a ketol-acid reduction of (S)-2-acetolactate (S2AL) to yield (R)-2,3-dihydroxy-isovalerate. In the isomerase reaction, S2AL is rearranged via a Mg-dependent methyl migration to produce 3-hydroxy-3-methyl-2-ketobutyrate (HMKB). In the reductase reaction, this 2-ketoacid undergoes a metal-dependent reduction by NADPH to yield (R)-2,3-dihydroxy-isovalerate.</text>
</comment>
<dbReference type="GO" id="GO:0004455">
    <property type="term" value="F:ketol-acid reductoisomerase activity"/>
    <property type="evidence" value="ECO:0007669"/>
    <property type="project" value="UniProtKB-UniRule"/>
</dbReference>
<evidence type="ECO:0000256" key="2">
    <source>
        <dbReference type="ARBA" id="ARBA00004885"/>
    </source>
</evidence>
<evidence type="ECO:0000256" key="6">
    <source>
        <dbReference type="ARBA" id="ARBA00022842"/>
    </source>
</evidence>
<comment type="pathway">
    <text evidence="1 11">Amino-acid biosynthesis; L-valine biosynthesis; L-valine from pyruvate: step 2/4.</text>
</comment>
<feature type="domain" description="KARI C-terminal knotted" evidence="14">
    <location>
        <begin position="182"/>
        <end position="327"/>
    </location>
</feature>
<comment type="catalytic activity">
    <reaction evidence="11">
        <text>(2R)-2,3-dihydroxy-3-methylbutanoate + NADP(+) = (2S)-2-acetolactate + NADPH + H(+)</text>
        <dbReference type="Rhea" id="RHEA:22068"/>
        <dbReference type="ChEBI" id="CHEBI:15378"/>
        <dbReference type="ChEBI" id="CHEBI:49072"/>
        <dbReference type="ChEBI" id="CHEBI:57783"/>
        <dbReference type="ChEBI" id="CHEBI:58349"/>
        <dbReference type="ChEBI" id="CHEBI:58476"/>
        <dbReference type="EC" id="1.1.1.86"/>
    </reaction>
</comment>
<feature type="active site" evidence="11">
    <location>
        <position position="107"/>
    </location>
</feature>
<comment type="catalytic activity">
    <reaction evidence="10">
        <text>(2R)-2,3-dihydroxy-3-methylbutanoate + NADP(+) = (2S)-2-acetolactate + NADPH + H(+)</text>
        <dbReference type="Rhea" id="RHEA:22068"/>
        <dbReference type="ChEBI" id="CHEBI:15378"/>
        <dbReference type="ChEBI" id="CHEBI:49072"/>
        <dbReference type="ChEBI" id="CHEBI:57783"/>
        <dbReference type="ChEBI" id="CHEBI:58349"/>
        <dbReference type="ChEBI" id="CHEBI:58476"/>
        <dbReference type="EC" id="1.1.1.383"/>
    </reaction>
</comment>
<dbReference type="InterPro" id="IPR000506">
    <property type="entry name" value="KARI_C"/>
</dbReference>
<accession>A0A166D2L4</accession>
<dbReference type="GO" id="GO:0000287">
    <property type="term" value="F:magnesium ion binding"/>
    <property type="evidence" value="ECO:0007669"/>
    <property type="project" value="UniProtKB-UniRule"/>
</dbReference>
<dbReference type="GO" id="GO:0009099">
    <property type="term" value="P:L-valine biosynthetic process"/>
    <property type="evidence" value="ECO:0007669"/>
    <property type="project" value="UniProtKB-UniRule"/>
</dbReference>
<dbReference type="NCBIfam" id="TIGR00465">
    <property type="entry name" value="ilvC"/>
    <property type="match status" value="1"/>
</dbReference>
<keyword evidence="15" id="KW-0413">Isomerase</keyword>
<dbReference type="PROSITE" id="PS51851">
    <property type="entry name" value="KARI_C"/>
    <property type="match status" value="1"/>
</dbReference>
<comment type="pathway">
    <text evidence="2 11">Amino-acid biosynthesis; L-isoleucine biosynthesis; L-isoleucine from 2-oxobutanoate: step 2/4.</text>
</comment>
<feature type="binding site" evidence="11">
    <location>
        <position position="52"/>
    </location>
    <ligand>
        <name>NADP(+)</name>
        <dbReference type="ChEBI" id="CHEBI:58349"/>
    </ligand>
</feature>
<dbReference type="OrthoDB" id="6064at2157"/>
<evidence type="ECO:0000256" key="5">
    <source>
        <dbReference type="ARBA" id="ARBA00022723"/>
    </source>
</evidence>
<dbReference type="InterPro" id="IPR013023">
    <property type="entry name" value="KARI"/>
</dbReference>
<sequence>MKMYYEKDVDTEVLANKTVAVIGYGSQGKGQSQNMADSGLKVIVGLREGGSSWKIAKDDGMDVRTIEDASKAADIIHILLPDEIQADIYNKSIAPYVESGNTISFSHGYNIHFKYIKVPEDVNVTMIAPKGPGSMVRRTYLEGFGIPGLVAVEKDATGNALQVALAMGKACGLSKAGILETTFREETETDLFGEQAILCGGVTELINAGFSTLVEAGYQPEIAYFETCHELKLIVDLIYEKGFAGMWNDVSNTAEFGGFTRRERIINPDAKAEMKKILEEIQKGKFTKEWSLEAKTNMPMLNRLRELESEEKIEKVGSKLRKACGLEKKAKEKEEKVVVVNFNKTKK</sequence>
<gene>
    <name evidence="11 15" type="primary">ilvC</name>
    <name evidence="15" type="ORF">MBCUT_17040</name>
</gene>
<evidence type="ECO:0000256" key="9">
    <source>
        <dbReference type="ARBA" id="ARBA00050504"/>
    </source>
</evidence>
<dbReference type="HAMAP" id="MF_00435">
    <property type="entry name" value="IlvC"/>
    <property type="match status" value="1"/>
</dbReference>
<dbReference type="Pfam" id="PF07991">
    <property type="entry name" value="KARI_N"/>
    <property type="match status" value="1"/>
</dbReference>
<protein>
    <recommendedName>
        <fullName evidence="11">Ketol-acid reductoisomerase (NADP(+))</fullName>
        <shortName evidence="11">KARI</shortName>
        <ecNumber evidence="11">1.1.1.86</ecNumber>
    </recommendedName>
    <alternativeName>
        <fullName evidence="11">Acetohydroxy-acid isomeroreductase</fullName>
        <shortName evidence="11">AHIR</shortName>
    </alternativeName>
    <alternativeName>
        <fullName evidence="11">Alpha-keto-beta-hydroxylacyl reductoisomerase</fullName>
    </alternativeName>
</protein>
<evidence type="ECO:0000256" key="12">
    <source>
        <dbReference type="PROSITE-ProRule" id="PRU01198"/>
    </source>
</evidence>
<dbReference type="EC" id="1.1.1.86" evidence="11"/>
<dbReference type="PIRSF" id="PIRSF000116">
    <property type="entry name" value="IlvC_gammaproteo"/>
    <property type="match status" value="1"/>
</dbReference>
<feature type="binding site" evidence="11 12">
    <location>
        <position position="226"/>
    </location>
    <ligand>
        <name>Mg(2+)</name>
        <dbReference type="ChEBI" id="CHEBI:18420"/>
        <label>2</label>
    </ligand>
</feature>
<dbReference type="Proteomes" id="UP000077275">
    <property type="component" value="Unassembled WGS sequence"/>
</dbReference>
<feature type="binding site" evidence="11">
    <location>
        <position position="133"/>
    </location>
    <ligand>
        <name>NADP(+)</name>
        <dbReference type="ChEBI" id="CHEBI:58349"/>
    </ligand>
</feature>
<dbReference type="GO" id="GO:0016853">
    <property type="term" value="F:isomerase activity"/>
    <property type="evidence" value="ECO:0007669"/>
    <property type="project" value="UniProtKB-KW"/>
</dbReference>
<dbReference type="STRING" id="47311.MBCUT_17040"/>
<reference evidence="15 16" key="1">
    <citation type="submission" date="2016-04" db="EMBL/GenBank/DDBJ databases">
        <title>Genome sequence of Methanobrevibacter cuticularis DSM 11139.</title>
        <authorList>
            <person name="Poehlein A."/>
            <person name="Seedorf H."/>
            <person name="Daniel R."/>
        </authorList>
    </citation>
    <scope>NUCLEOTIDE SEQUENCE [LARGE SCALE GENOMIC DNA]</scope>
    <source>
        <strain evidence="15 16">DSM 11139</strain>
    </source>
</reference>